<keyword evidence="8" id="KW-0732">Signal</keyword>
<evidence type="ECO:0000256" key="4">
    <source>
        <dbReference type="ARBA" id="ARBA00022452"/>
    </source>
</evidence>
<dbReference type="EMBL" id="JBHSDC010000029">
    <property type="protein sequence ID" value="MFC4233047.1"/>
    <property type="molecule type" value="Genomic_DNA"/>
</dbReference>
<dbReference type="InterPro" id="IPR051906">
    <property type="entry name" value="TolC-like"/>
</dbReference>
<comment type="subcellular location">
    <subcellularLocation>
        <location evidence="1">Cell outer membrane</location>
    </subcellularLocation>
</comment>
<reference evidence="10" key="1">
    <citation type="journal article" date="2019" name="Int. J. Syst. Evol. Microbiol.">
        <title>The Global Catalogue of Microorganisms (GCM) 10K type strain sequencing project: providing services to taxonomists for standard genome sequencing and annotation.</title>
        <authorList>
            <consortium name="The Broad Institute Genomics Platform"/>
            <consortium name="The Broad Institute Genome Sequencing Center for Infectious Disease"/>
            <person name="Wu L."/>
            <person name="Ma J."/>
        </authorList>
    </citation>
    <scope>NUCLEOTIDE SEQUENCE [LARGE SCALE GENOMIC DNA]</scope>
    <source>
        <strain evidence="10">CECT 8010</strain>
    </source>
</reference>
<keyword evidence="7" id="KW-0998">Cell outer membrane</keyword>
<evidence type="ECO:0000256" key="6">
    <source>
        <dbReference type="ARBA" id="ARBA00023136"/>
    </source>
</evidence>
<accession>A0ABV8Q1I8</accession>
<dbReference type="PANTHER" id="PTHR30026">
    <property type="entry name" value="OUTER MEMBRANE PROTEIN TOLC"/>
    <property type="match status" value="1"/>
</dbReference>
<evidence type="ECO:0000256" key="7">
    <source>
        <dbReference type="ARBA" id="ARBA00023237"/>
    </source>
</evidence>
<comment type="similarity">
    <text evidence="2">Belongs to the outer membrane factor (OMF) (TC 1.B.17) family.</text>
</comment>
<keyword evidence="4" id="KW-1134">Transmembrane beta strand</keyword>
<protein>
    <submittedName>
        <fullName evidence="9">TolC family protein</fullName>
    </submittedName>
</protein>
<evidence type="ECO:0000313" key="9">
    <source>
        <dbReference type="EMBL" id="MFC4233047.1"/>
    </source>
</evidence>
<evidence type="ECO:0000313" key="10">
    <source>
        <dbReference type="Proteomes" id="UP001595906"/>
    </source>
</evidence>
<keyword evidence="5" id="KW-0812">Transmembrane</keyword>
<keyword evidence="6" id="KW-0472">Membrane</keyword>
<dbReference type="Gene3D" id="1.20.1600.10">
    <property type="entry name" value="Outer membrane efflux proteins (OEP)"/>
    <property type="match status" value="1"/>
</dbReference>
<dbReference type="SUPFAM" id="SSF56954">
    <property type="entry name" value="Outer membrane efflux proteins (OEP)"/>
    <property type="match status" value="1"/>
</dbReference>
<dbReference type="Pfam" id="PF02321">
    <property type="entry name" value="OEP"/>
    <property type="match status" value="2"/>
</dbReference>
<evidence type="ECO:0000256" key="2">
    <source>
        <dbReference type="ARBA" id="ARBA00007613"/>
    </source>
</evidence>
<gene>
    <name evidence="9" type="ORF">ACFOW1_14190</name>
</gene>
<comment type="caution">
    <text evidence="9">The sequence shown here is derived from an EMBL/GenBank/DDBJ whole genome shotgun (WGS) entry which is preliminary data.</text>
</comment>
<evidence type="ECO:0000256" key="5">
    <source>
        <dbReference type="ARBA" id="ARBA00022692"/>
    </source>
</evidence>
<dbReference type="PANTHER" id="PTHR30026:SF20">
    <property type="entry name" value="OUTER MEMBRANE PROTEIN TOLC"/>
    <property type="match status" value="1"/>
</dbReference>
<evidence type="ECO:0000256" key="1">
    <source>
        <dbReference type="ARBA" id="ARBA00004442"/>
    </source>
</evidence>
<dbReference type="Proteomes" id="UP001595906">
    <property type="component" value="Unassembled WGS sequence"/>
</dbReference>
<proteinExistence type="inferred from homology"/>
<dbReference type="InterPro" id="IPR003423">
    <property type="entry name" value="OMP_efflux"/>
</dbReference>
<feature type="signal peptide" evidence="8">
    <location>
        <begin position="1"/>
        <end position="19"/>
    </location>
</feature>
<name>A0ABV8Q1I8_9BACT</name>
<keyword evidence="3" id="KW-0813">Transport</keyword>
<evidence type="ECO:0000256" key="8">
    <source>
        <dbReference type="SAM" id="SignalP"/>
    </source>
</evidence>
<organism evidence="9 10">
    <name type="scientific">Parasediminibacterium paludis</name>
    <dbReference type="NCBI Taxonomy" id="908966"/>
    <lineage>
        <taxon>Bacteria</taxon>
        <taxon>Pseudomonadati</taxon>
        <taxon>Bacteroidota</taxon>
        <taxon>Chitinophagia</taxon>
        <taxon>Chitinophagales</taxon>
        <taxon>Chitinophagaceae</taxon>
        <taxon>Parasediminibacterium</taxon>
    </lineage>
</organism>
<sequence>MKKIPFVLLGLSITASALAQQKLTLQEAINIALKSSYDIQLAKSNVDINTINNHIGIAGGLPTVSGTLSDNEQVSNINQKYSDASRNAQQTGVASNTVAAGVTGSMVLYNGYRIVATKNRLEQLQQQSVSQLNAQIQSTLASVMTKYYDVVRQQSYLKTIDQSIEVSKQRLSILQTRKDVGLSNNADVYQAQLDLNALVQQQQAQQLVIDIAKTDLLNLMSLRTNNSFEISDTIIVNNNINLDAIKSAIKTNPAVLAAEQQIQINSLIEKETAAQRYPSVRANTGFNFSTNKTAGGFTLLNQSYGPFIGVSVAVPIYNGSVFKRQQKIAEVNTKIAETQRDMLLRDFESNTMRSYQSYTNTLQQLKTEANNYQLSLKLLDLVLQRFQLGQATIIDVKQAQQSFENEGYRLVNLSYAAKAAEISLQQIANQLTF</sequence>
<dbReference type="RefSeq" id="WP_379015147.1">
    <property type="nucleotide sequence ID" value="NZ_JBHSDC010000029.1"/>
</dbReference>
<feature type="chain" id="PRO_5047539349" evidence="8">
    <location>
        <begin position="20"/>
        <end position="433"/>
    </location>
</feature>
<keyword evidence="10" id="KW-1185">Reference proteome</keyword>
<evidence type="ECO:0000256" key="3">
    <source>
        <dbReference type="ARBA" id="ARBA00022448"/>
    </source>
</evidence>